<protein>
    <submittedName>
        <fullName evidence="3">CRAL/TRIO domain-containing protein</fullName>
    </submittedName>
</protein>
<dbReference type="SUPFAM" id="SSF46938">
    <property type="entry name" value="CRAL/TRIO N-terminal domain"/>
    <property type="match status" value="1"/>
</dbReference>
<dbReference type="EMBL" id="MCFJ01000011">
    <property type="protein sequence ID" value="ORY60715.1"/>
    <property type="molecule type" value="Genomic_DNA"/>
</dbReference>
<dbReference type="STRING" id="1141098.A0A1Y2DPY1"/>
<dbReference type="InParanoid" id="A0A1Y2DPY1"/>
<feature type="region of interest" description="Disordered" evidence="1">
    <location>
        <begin position="33"/>
        <end position="116"/>
    </location>
</feature>
<dbReference type="Pfam" id="PF03765">
    <property type="entry name" value="CRAL_TRIO_N"/>
    <property type="match status" value="1"/>
</dbReference>
<dbReference type="SMART" id="SM01100">
    <property type="entry name" value="CRAL_TRIO_N"/>
    <property type="match status" value="1"/>
</dbReference>
<reference evidence="3 4" key="1">
    <citation type="submission" date="2016-07" db="EMBL/GenBank/DDBJ databases">
        <title>Pervasive Adenine N6-methylation of Active Genes in Fungi.</title>
        <authorList>
            <consortium name="DOE Joint Genome Institute"/>
            <person name="Mondo S.J."/>
            <person name="Dannebaum R.O."/>
            <person name="Kuo R.C."/>
            <person name="Labutti K."/>
            <person name="Haridas S."/>
            <person name="Kuo A."/>
            <person name="Salamov A."/>
            <person name="Ahrendt S.R."/>
            <person name="Lipzen A."/>
            <person name="Sullivan W."/>
            <person name="Andreopoulos W.B."/>
            <person name="Clum A."/>
            <person name="Lindquist E."/>
            <person name="Daum C."/>
            <person name="Ramamoorthy G.K."/>
            <person name="Gryganskyi A."/>
            <person name="Culley D."/>
            <person name="Magnuson J.K."/>
            <person name="James T.Y."/>
            <person name="O'Malley M.A."/>
            <person name="Stajich J.E."/>
            <person name="Spatafora J.W."/>
            <person name="Visel A."/>
            <person name="Grigoriev I.V."/>
        </authorList>
    </citation>
    <scope>NUCLEOTIDE SEQUENCE [LARGE SCALE GENOMIC DNA]</scope>
    <source>
        <strain evidence="3 4">CBS 129021</strain>
    </source>
</reference>
<dbReference type="PROSITE" id="PS50191">
    <property type="entry name" value="CRAL_TRIO"/>
    <property type="match status" value="1"/>
</dbReference>
<dbReference type="AlphaFoldDB" id="A0A1Y2DPY1"/>
<dbReference type="GO" id="GO:0120010">
    <property type="term" value="P:intermembrane phospholipid transfer"/>
    <property type="evidence" value="ECO:0007669"/>
    <property type="project" value="EnsemblFungi"/>
</dbReference>
<dbReference type="GeneID" id="63772654"/>
<name>A0A1Y2DPY1_9PEZI</name>
<feature type="domain" description="CRAL-TRIO" evidence="2">
    <location>
        <begin position="193"/>
        <end position="356"/>
    </location>
</feature>
<evidence type="ECO:0000313" key="3">
    <source>
        <dbReference type="EMBL" id="ORY60715.1"/>
    </source>
</evidence>
<evidence type="ECO:0000313" key="4">
    <source>
        <dbReference type="Proteomes" id="UP000193689"/>
    </source>
</evidence>
<gene>
    <name evidence="3" type="ORF">BCR38DRAFT_348628</name>
</gene>
<dbReference type="PANTHER" id="PTHR46590">
    <property type="entry name" value="PHOSPHATIDYLINOSITOL TRANSFER PROTEIN CSR1-RELATED"/>
    <property type="match status" value="1"/>
</dbReference>
<dbReference type="CDD" id="cd00170">
    <property type="entry name" value="SEC14"/>
    <property type="match status" value="1"/>
</dbReference>
<comment type="caution">
    <text evidence="3">The sequence shown here is derived from an EMBL/GenBank/DDBJ whole genome shotgun (WGS) entry which is preliminary data.</text>
</comment>
<sequence>MDLPGRLGNLTPEQEEKMFQLWKLLLQVSGVMDDESTAEASDAPVPLEARGTSSTTESGKPKKKRLGIFKKKDKKDKKDNPQPAASEKTAALDGVKDDDPDDKYGQNKQFRDTLANRSPESIRESIWTMVKMDHPDQLVLRFLRARKWDVQKALVMLISTMKWRQDVKVDEDIMARGEEWALLEERNATDENSKKFARDFLAQMRLGKSFCRGVDKAGRPISVIRVRLHKQGEQSNESLERYTIYLIETARMMLVQPVDTACVIFDMTGFSMANMDYTPLKFMIQCFEANYPESLGVVLVHKAPWIFQGIWKVIRGWLDPVVASKVNFTNNFKEMAEFVPAAKVSKDLEGEDEWTYEYVEPIIGENEKMKDTTTRDKLLEARDALYEEYEQKTLEWIQEKDTAKRAAIKSERNSIAQKLREGYWVLDPYVRARSYYDRVGVLKPGGAVNHYASEKPSVNGTAAAASSTPAVAEPNATTTTTADDVD</sequence>
<dbReference type="InterPro" id="IPR036273">
    <property type="entry name" value="CRAL/TRIO_N_dom_sf"/>
</dbReference>
<dbReference type="InterPro" id="IPR001251">
    <property type="entry name" value="CRAL-TRIO_dom"/>
</dbReference>
<organism evidence="3 4">
    <name type="scientific">Pseudomassariella vexata</name>
    <dbReference type="NCBI Taxonomy" id="1141098"/>
    <lineage>
        <taxon>Eukaryota</taxon>
        <taxon>Fungi</taxon>
        <taxon>Dikarya</taxon>
        <taxon>Ascomycota</taxon>
        <taxon>Pezizomycotina</taxon>
        <taxon>Sordariomycetes</taxon>
        <taxon>Xylariomycetidae</taxon>
        <taxon>Amphisphaeriales</taxon>
        <taxon>Pseudomassariaceae</taxon>
        <taxon>Pseudomassariella</taxon>
    </lineage>
</organism>
<dbReference type="SMART" id="SM00516">
    <property type="entry name" value="SEC14"/>
    <property type="match status" value="1"/>
</dbReference>
<dbReference type="InterPro" id="IPR052432">
    <property type="entry name" value="PITP/CRAL-TRIO"/>
</dbReference>
<evidence type="ECO:0000259" key="2">
    <source>
        <dbReference type="PROSITE" id="PS50191"/>
    </source>
</evidence>
<dbReference type="PANTHER" id="PTHR46590:SF1">
    <property type="entry name" value="PHOSPHATIDYLINOSITOL TRANSFER PROTEIN CSR1"/>
    <property type="match status" value="1"/>
</dbReference>
<dbReference type="FunCoup" id="A0A1Y2DPY1">
    <property type="interactions" value="171"/>
</dbReference>
<dbReference type="RefSeq" id="XP_040712942.1">
    <property type="nucleotide sequence ID" value="XM_040856442.1"/>
</dbReference>
<keyword evidence="4" id="KW-1185">Reference proteome</keyword>
<feature type="region of interest" description="Disordered" evidence="1">
    <location>
        <begin position="459"/>
        <end position="486"/>
    </location>
</feature>
<accession>A0A1Y2DPY1</accession>
<dbReference type="Proteomes" id="UP000193689">
    <property type="component" value="Unassembled WGS sequence"/>
</dbReference>
<dbReference type="OrthoDB" id="43460at2759"/>
<dbReference type="SUPFAM" id="SSF52087">
    <property type="entry name" value="CRAL/TRIO domain"/>
    <property type="match status" value="1"/>
</dbReference>
<feature type="compositionally biased region" description="Basic residues" evidence="1">
    <location>
        <begin position="61"/>
        <end position="75"/>
    </location>
</feature>
<dbReference type="InterPro" id="IPR036865">
    <property type="entry name" value="CRAL-TRIO_dom_sf"/>
</dbReference>
<dbReference type="InterPro" id="IPR011074">
    <property type="entry name" value="CRAL/TRIO_N_dom"/>
</dbReference>
<dbReference type="Pfam" id="PF00650">
    <property type="entry name" value="CRAL_TRIO"/>
    <property type="match status" value="1"/>
</dbReference>
<feature type="compositionally biased region" description="Low complexity" evidence="1">
    <location>
        <begin position="461"/>
        <end position="486"/>
    </location>
</feature>
<evidence type="ECO:0000256" key="1">
    <source>
        <dbReference type="SAM" id="MobiDB-lite"/>
    </source>
</evidence>
<proteinExistence type="predicted"/>
<dbReference type="Gene3D" id="3.40.525.10">
    <property type="entry name" value="CRAL-TRIO lipid binding domain"/>
    <property type="match status" value="1"/>
</dbReference>
<feature type="compositionally biased region" description="Basic and acidic residues" evidence="1">
    <location>
        <begin position="94"/>
        <end position="111"/>
    </location>
</feature>